<dbReference type="Proteomes" id="UP000266258">
    <property type="component" value="Unassembled WGS sequence"/>
</dbReference>
<feature type="transmembrane region" description="Helical" evidence="1">
    <location>
        <begin position="98"/>
        <end position="116"/>
    </location>
</feature>
<evidence type="ECO:0000313" key="3">
    <source>
        <dbReference type="Proteomes" id="UP000266258"/>
    </source>
</evidence>
<gene>
    <name evidence="2" type="ORF">CJP74_03580</name>
</gene>
<organism evidence="2 3">
    <name type="scientific">Psittacicella melopsittaci</name>
    <dbReference type="NCBI Taxonomy" id="2028576"/>
    <lineage>
        <taxon>Bacteria</taxon>
        <taxon>Pseudomonadati</taxon>
        <taxon>Pseudomonadota</taxon>
        <taxon>Gammaproteobacteria</taxon>
        <taxon>Pasteurellales</taxon>
        <taxon>Psittacicellaceae</taxon>
        <taxon>Psittacicella</taxon>
    </lineage>
</organism>
<evidence type="ECO:0000256" key="1">
    <source>
        <dbReference type="SAM" id="Phobius"/>
    </source>
</evidence>
<accession>A0A3A1Y699</accession>
<feature type="transmembrane region" description="Helical" evidence="1">
    <location>
        <begin position="31"/>
        <end position="50"/>
    </location>
</feature>
<feature type="transmembrane region" description="Helical" evidence="1">
    <location>
        <begin position="169"/>
        <end position="191"/>
    </location>
</feature>
<sequence>MIIATTLFLLFWGYRIFSNIKKEKFSFDTQMFYLAGLISFILYLLASHVLGLAQGVFNHTLLIMLAFALLNLLYLIFTRREDFIDYASKHRDILFSRKSVITFTLTEAIISLYAFVAYMRVPQGFVLGLNESVLEIITSSNTIGMAILAIIACRFFYVLTLGTYRILAFWLVFALSLTLCGGIFTSIYMLLGSATPNPTQILTHAMPYVPLILYVSIIVTLRLIRGLLVRNDSRKISFSSIIPYVLRTLAGLVEPICLSIIVYCIIVYFIGVATVIS</sequence>
<protein>
    <submittedName>
        <fullName evidence="2">Uncharacterized protein</fullName>
    </submittedName>
</protein>
<keyword evidence="1" id="KW-0472">Membrane</keyword>
<feature type="transmembrane region" description="Helical" evidence="1">
    <location>
        <begin position="56"/>
        <end position="77"/>
    </location>
</feature>
<feature type="transmembrane region" description="Helical" evidence="1">
    <location>
        <begin position="249"/>
        <end position="276"/>
    </location>
</feature>
<proteinExistence type="predicted"/>
<dbReference type="OrthoDB" id="5676804at2"/>
<feature type="transmembrane region" description="Helical" evidence="1">
    <location>
        <begin position="211"/>
        <end position="228"/>
    </location>
</feature>
<keyword evidence="1" id="KW-1133">Transmembrane helix</keyword>
<dbReference type="AlphaFoldDB" id="A0A3A1Y699"/>
<comment type="caution">
    <text evidence="2">The sequence shown here is derived from an EMBL/GenBank/DDBJ whole genome shotgun (WGS) entry which is preliminary data.</text>
</comment>
<dbReference type="EMBL" id="NRJH01000029">
    <property type="protein sequence ID" value="RIY32789.1"/>
    <property type="molecule type" value="Genomic_DNA"/>
</dbReference>
<dbReference type="RefSeq" id="WP_119496894.1">
    <property type="nucleotide sequence ID" value="NZ_NRJH01000029.1"/>
</dbReference>
<reference evidence="2 3" key="1">
    <citation type="submission" date="2017-08" db="EMBL/GenBank/DDBJ databases">
        <title>Reclassification of Bisgaard taxon 37 and 44.</title>
        <authorList>
            <person name="Christensen H."/>
        </authorList>
    </citation>
    <scope>NUCLEOTIDE SEQUENCE [LARGE SCALE GENOMIC DNA]</scope>
    <source>
        <strain evidence="2 3">B96_4</strain>
    </source>
</reference>
<keyword evidence="3" id="KW-1185">Reference proteome</keyword>
<name>A0A3A1Y699_9GAMM</name>
<feature type="transmembrane region" description="Helical" evidence="1">
    <location>
        <begin position="136"/>
        <end position="157"/>
    </location>
</feature>
<keyword evidence="1" id="KW-0812">Transmembrane</keyword>
<evidence type="ECO:0000313" key="2">
    <source>
        <dbReference type="EMBL" id="RIY32789.1"/>
    </source>
</evidence>